<proteinExistence type="predicted"/>
<evidence type="ECO:0000313" key="1">
    <source>
        <dbReference type="EMBL" id="GAV75279.1"/>
    </source>
</evidence>
<dbReference type="InParanoid" id="A0A1Q3C4V9"/>
<sequence>MGQSDAIRHGCYIASKPICAQRFIGWPRAQNGINQPSRKQTQNNCSSKTECQSCHGHNSSGCKCLCTHQCRRSYSSNKFSDPCTGEGCCSHNSIMGCCSNFVVRSIYVPHHHSCSEKEQSYPSSSKNLRYRV</sequence>
<dbReference type="AlphaFoldDB" id="A0A1Q3C4V9"/>
<organism evidence="1 2">
    <name type="scientific">Cephalotus follicularis</name>
    <name type="common">Albany pitcher plant</name>
    <dbReference type="NCBI Taxonomy" id="3775"/>
    <lineage>
        <taxon>Eukaryota</taxon>
        <taxon>Viridiplantae</taxon>
        <taxon>Streptophyta</taxon>
        <taxon>Embryophyta</taxon>
        <taxon>Tracheophyta</taxon>
        <taxon>Spermatophyta</taxon>
        <taxon>Magnoliopsida</taxon>
        <taxon>eudicotyledons</taxon>
        <taxon>Gunneridae</taxon>
        <taxon>Pentapetalae</taxon>
        <taxon>rosids</taxon>
        <taxon>fabids</taxon>
        <taxon>Oxalidales</taxon>
        <taxon>Cephalotaceae</taxon>
        <taxon>Cephalotus</taxon>
    </lineage>
</organism>
<gene>
    <name evidence="1" type="ORF">CFOL_v3_18758</name>
</gene>
<dbReference type="Proteomes" id="UP000187406">
    <property type="component" value="Unassembled WGS sequence"/>
</dbReference>
<protein>
    <submittedName>
        <fullName evidence="1">Uncharacterized protein</fullName>
    </submittedName>
</protein>
<dbReference type="EMBL" id="BDDD01001340">
    <property type="protein sequence ID" value="GAV75279.1"/>
    <property type="molecule type" value="Genomic_DNA"/>
</dbReference>
<name>A0A1Q3C4V9_CEPFO</name>
<evidence type="ECO:0000313" key="2">
    <source>
        <dbReference type="Proteomes" id="UP000187406"/>
    </source>
</evidence>
<keyword evidence="2" id="KW-1185">Reference proteome</keyword>
<accession>A0A1Q3C4V9</accession>
<comment type="caution">
    <text evidence="1">The sequence shown here is derived from an EMBL/GenBank/DDBJ whole genome shotgun (WGS) entry which is preliminary data.</text>
</comment>
<reference evidence="2" key="1">
    <citation type="submission" date="2016-04" db="EMBL/GenBank/DDBJ databases">
        <title>Cephalotus genome sequencing.</title>
        <authorList>
            <person name="Fukushima K."/>
            <person name="Hasebe M."/>
            <person name="Fang X."/>
        </authorList>
    </citation>
    <scope>NUCLEOTIDE SEQUENCE [LARGE SCALE GENOMIC DNA]</scope>
    <source>
        <strain evidence="2">cv. St1</strain>
    </source>
</reference>